<proteinExistence type="inferred from homology"/>
<evidence type="ECO:0000313" key="28">
    <source>
        <dbReference type="EMBL" id="TCJ88217.1"/>
    </source>
</evidence>
<feature type="compositionally biased region" description="Low complexity" evidence="23">
    <location>
        <begin position="846"/>
        <end position="863"/>
    </location>
</feature>
<feature type="domain" description="Bifunctional transglycosylase second" evidence="27">
    <location>
        <begin position="133"/>
        <end position="218"/>
    </location>
</feature>
<keyword evidence="15 24" id="KW-0472">Membrane</keyword>
<gene>
    <name evidence="28" type="ORF">EV695_0057</name>
</gene>
<evidence type="ECO:0000256" key="7">
    <source>
        <dbReference type="ARBA" id="ARBA00022475"/>
    </source>
</evidence>
<dbReference type="GO" id="GO:0008658">
    <property type="term" value="F:penicillin binding"/>
    <property type="evidence" value="ECO:0007669"/>
    <property type="project" value="UniProtKB-UniRule"/>
</dbReference>
<evidence type="ECO:0000256" key="19">
    <source>
        <dbReference type="ARBA" id="ARBA00034000"/>
    </source>
</evidence>
<dbReference type="InterPro" id="IPR050396">
    <property type="entry name" value="Glycosyltr_51/Transpeptidase"/>
</dbReference>
<dbReference type="NCBIfam" id="TIGR02071">
    <property type="entry name" value="PBP_1b"/>
    <property type="match status" value="1"/>
</dbReference>
<evidence type="ECO:0000256" key="8">
    <source>
        <dbReference type="ARBA" id="ARBA00022645"/>
    </source>
</evidence>
<comment type="caution">
    <text evidence="28">The sequence shown here is derived from an EMBL/GenBank/DDBJ whole genome shotgun (WGS) entry which is preliminary data.</text>
</comment>
<dbReference type="InterPro" id="IPR001264">
    <property type="entry name" value="Glyco_trans_51"/>
</dbReference>
<dbReference type="Gene3D" id="1.10.3810.10">
    <property type="entry name" value="Biosynthetic peptidoglycan transglycosylase-like"/>
    <property type="match status" value="1"/>
</dbReference>
<comment type="pathway">
    <text evidence="3">Cell wall biogenesis; peptidoglycan biosynthesis.</text>
</comment>
<evidence type="ECO:0000256" key="21">
    <source>
        <dbReference type="NCBIfam" id="TIGR02071"/>
    </source>
</evidence>
<comment type="subcellular location">
    <subcellularLocation>
        <location evidence="2">Cell membrane</location>
    </subcellularLocation>
</comment>
<evidence type="ECO:0000256" key="1">
    <source>
        <dbReference type="ARBA" id="ARBA00002624"/>
    </source>
</evidence>
<evidence type="ECO:0000259" key="25">
    <source>
        <dbReference type="Pfam" id="PF00905"/>
    </source>
</evidence>
<keyword evidence="17" id="KW-0511">Multifunctional enzyme</keyword>
<keyword evidence="29" id="KW-1185">Reference proteome</keyword>
<dbReference type="InterPro" id="IPR012338">
    <property type="entry name" value="Beta-lactam/transpept-like"/>
</dbReference>
<dbReference type="GO" id="GO:0005886">
    <property type="term" value="C:plasma membrane"/>
    <property type="evidence" value="ECO:0007669"/>
    <property type="project" value="UniProtKB-SubCell"/>
</dbReference>
<comment type="catalytic activity">
    <reaction evidence="19">
        <text>Preferential cleavage: (Ac)2-L-Lys-D-Ala-|-D-Ala. Also transpeptidation of peptidyl-alanyl moieties that are N-acyl substituents of D-alanine.</text>
        <dbReference type="EC" id="3.4.16.4"/>
    </reaction>
</comment>
<dbReference type="Pfam" id="PF00905">
    <property type="entry name" value="Transpeptidase"/>
    <property type="match status" value="1"/>
</dbReference>
<dbReference type="PIRSF" id="PIRSF002799">
    <property type="entry name" value="PBP_1b"/>
    <property type="match status" value="1"/>
</dbReference>
<dbReference type="FunFam" id="1.10.3810.10:FF:000001">
    <property type="entry name" value="Penicillin-binding protein 1A"/>
    <property type="match status" value="1"/>
</dbReference>
<evidence type="ECO:0000256" key="23">
    <source>
        <dbReference type="SAM" id="MobiDB-lite"/>
    </source>
</evidence>
<keyword evidence="12" id="KW-0378">Hydrolase</keyword>
<evidence type="ECO:0000256" key="15">
    <source>
        <dbReference type="ARBA" id="ARBA00023136"/>
    </source>
</evidence>
<keyword evidence="24" id="KW-1133">Transmembrane helix</keyword>
<evidence type="ECO:0000256" key="10">
    <source>
        <dbReference type="ARBA" id="ARBA00022676"/>
    </source>
</evidence>
<feature type="transmembrane region" description="Helical" evidence="24">
    <location>
        <begin position="87"/>
        <end position="105"/>
    </location>
</feature>
<dbReference type="GO" id="GO:0009252">
    <property type="term" value="P:peptidoglycan biosynthetic process"/>
    <property type="evidence" value="ECO:0007669"/>
    <property type="project" value="UniProtKB-UniRule"/>
</dbReference>
<evidence type="ECO:0000259" key="27">
    <source>
        <dbReference type="Pfam" id="PF14814"/>
    </source>
</evidence>
<evidence type="ECO:0000256" key="17">
    <source>
        <dbReference type="ARBA" id="ARBA00023268"/>
    </source>
</evidence>
<evidence type="ECO:0000256" key="24">
    <source>
        <dbReference type="SAM" id="Phobius"/>
    </source>
</evidence>
<dbReference type="PANTHER" id="PTHR32282:SF11">
    <property type="entry name" value="PENICILLIN-BINDING PROTEIN 1B"/>
    <property type="match status" value="1"/>
</dbReference>
<dbReference type="OrthoDB" id="9766909at2"/>
<dbReference type="SUPFAM" id="SSF56601">
    <property type="entry name" value="beta-lactamase/transpeptidase-like"/>
    <property type="match status" value="1"/>
</dbReference>
<keyword evidence="16" id="KW-0046">Antibiotic resistance</keyword>
<evidence type="ECO:0000256" key="3">
    <source>
        <dbReference type="ARBA" id="ARBA00004752"/>
    </source>
</evidence>
<dbReference type="GO" id="GO:0006508">
    <property type="term" value="P:proteolysis"/>
    <property type="evidence" value="ECO:0007669"/>
    <property type="project" value="UniProtKB-KW"/>
</dbReference>
<protein>
    <recommendedName>
        <fullName evidence="6 21">Penicillin-binding protein 1B</fullName>
    </recommendedName>
</protein>
<evidence type="ECO:0000256" key="14">
    <source>
        <dbReference type="ARBA" id="ARBA00022984"/>
    </source>
</evidence>
<evidence type="ECO:0000256" key="18">
    <source>
        <dbReference type="ARBA" id="ARBA00023316"/>
    </source>
</evidence>
<keyword evidence="10" id="KW-0328">Glycosyltransferase</keyword>
<dbReference type="Gene3D" id="3.30.2060.10">
    <property type="entry name" value="Penicillin-binding protein 1b domain"/>
    <property type="match status" value="1"/>
</dbReference>
<dbReference type="EMBL" id="SMFQ01000002">
    <property type="protein sequence ID" value="TCJ88217.1"/>
    <property type="molecule type" value="Genomic_DNA"/>
</dbReference>
<dbReference type="Proteomes" id="UP000294887">
    <property type="component" value="Unassembled WGS sequence"/>
</dbReference>
<dbReference type="InterPro" id="IPR023346">
    <property type="entry name" value="Lysozyme-like_dom_sf"/>
</dbReference>
<evidence type="ECO:0000259" key="26">
    <source>
        <dbReference type="Pfam" id="PF00912"/>
    </source>
</evidence>
<comment type="catalytic activity">
    <reaction evidence="20">
        <text>[GlcNAc-(1-&gt;4)-Mur2Ac(oyl-L-Ala-gamma-D-Glu-L-Lys-D-Ala-D-Ala)](n)-di-trans,octa-cis-undecaprenyl diphosphate + beta-D-GlcNAc-(1-&gt;4)-Mur2Ac(oyl-L-Ala-gamma-D-Glu-L-Lys-D-Ala-D-Ala)-di-trans,octa-cis-undecaprenyl diphosphate = [GlcNAc-(1-&gt;4)-Mur2Ac(oyl-L-Ala-gamma-D-Glu-L-Lys-D-Ala-D-Ala)](n+1)-di-trans,octa-cis-undecaprenyl diphosphate + di-trans,octa-cis-undecaprenyl diphosphate + H(+)</text>
        <dbReference type="Rhea" id="RHEA:23708"/>
        <dbReference type="Rhea" id="RHEA-COMP:9602"/>
        <dbReference type="Rhea" id="RHEA-COMP:9603"/>
        <dbReference type="ChEBI" id="CHEBI:15378"/>
        <dbReference type="ChEBI" id="CHEBI:58405"/>
        <dbReference type="ChEBI" id="CHEBI:60033"/>
        <dbReference type="ChEBI" id="CHEBI:78435"/>
        <dbReference type="EC" id="2.4.99.28"/>
    </reaction>
</comment>
<feature type="domain" description="Penicillin-binding protein transpeptidase" evidence="25">
    <location>
        <begin position="496"/>
        <end position="749"/>
    </location>
</feature>
<feature type="domain" description="Glycosyl transferase family 51" evidence="26">
    <location>
        <begin position="225"/>
        <end position="401"/>
    </location>
</feature>
<keyword evidence="7" id="KW-1003">Cell membrane</keyword>
<evidence type="ECO:0000256" key="9">
    <source>
        <dbReference type="ARBA" id="ARBA00022670"/>
    </source>
</evidence>
<dbReference type="GO" id="GO:0009002">
    <property type="term" value="F:serine-type D-Ala-D-Ala carboxypeptidase activity"/>
    <property type="evidence" value="ECO:0007669"/>
    <property type="project" value="UniProtKB-EC"/>
</dbReference>
<organism evidence="28 29">
    <name type="scientific">Cocleimonas flava</name>
    <dbReference type="NCBI Taxonomy" id="634765"/>
    <lineage>
        <taxon>Bacteria</taxon>
        <taxon>Pseudomonadati</taxon>
        <taxon>Pseudomonadota</taxon>
        <taxon>Gammaproteobacteria</taxon>
        <taxon>Thiotrichales</taxon>
        <taxon>Thiotrichaceae</taxon>
        <taxon>Cocleimonas</taxon>
    </lineage>
</organism>
<feature type="active site" description="Proton donor; for transglycosylase activity" evidence="22">
    <location>
        <position position="254"/>
    </location>
</feature>
<evidence type="ECO:0000256" key="22">
    <source>
        <dbReference type="PIRSR" id="PIRSR002799-1"/>
    </source>
</evidence>
<feature type="region of interest" description="Disordered" evidence="23">
    <location>
        <begin position="833"/>
        <end position="902"/>
    </location>
</feature>
<evidence type="ECO:0000256" key="12">
    <source>
        <dbReference type="ARBA" id="ARBA00022801"/>
    </source>
</evidence>
<dbReference type="GO" id="GO:0071555">
    <property type="term" value="P:cell wall organization"/>
    <property type="evidence" value="ECO:0007669"/>
    <property type="project" value="UniProtKB-KW"/>
</dbReference>
<keyword evidence="18" id="KW-0961">Cell wall biogenesis/degradation</keyword>
<evidence type="ECO:0000256" key="4">
    <source>
        <dbReference type="ARBA" id="ARBA00007090"/>
    </source>
</evidence>
<evidence type="ECO:0000256" key="20">
    <source>
        <dbReference type="ARBA" id="ARBA00049902"/>
    </source>
</evidence>
<evidence type="ECO:0000313" key="29">
    <source>
        <dbReference type="Proteomes" id="UP000294887"/>
    </source>
</evidence>
<keyword evidence="14" id="KW-0573">Peptidoglycan synthesis</keyword>
<accession>A0A4R1F260</accession>
<evidence type="ECO:0000256" key="13">
    <source>
        <dbReference type="ARBA" id="ARBA00022960"/>
    </source>
</evidence>
<comment type="similarity">
    <text evidence="5">In the N-terminal section; belongs to the glycosyltransferase 51 family.</text>
</comment>
<dbReference type="InterPro" id="IPR036950">
    <property type="entry name" value="PBP_transglycosylase"/>
</dbReference>
<dbReference type="Pfam" id="PF00912">
    <property type="entry name" value="Transgly"/>
    <property type="match status" value="1"/>
</dbReference>
<keyword evidence="9" id="KW-0645">Protease</keyword>
<keyword evidence="8" id="KW-0121">Carboxypeptidase</keyword>
<dbReference type="Pfam" id="PF14814">
    <property type="entry name" value="UB2H"/>
    <property type="match status" value="1"/>
</dbReference>
<dbReference type="RefSeq" id="WP_131903917.1">
    <property type="nucleotide sequence ID" value="NZ_BAAAFU010000008.1"/>
</dbReference>
<reference evidence="28 29" key="1">
    <citation type="submission" date="2019-03" db="EMBL/GenBank/DDBJ databases">
        <title>Genomic Encyclopedia of Type Strains, Phase IV (KMG-IV): sequencing the most valuable type-strain genomes for metagenomic binning, comparative biology and taxonomic classification.</title>
        <authorList>
            <person name="Goeker M."/>
        </authorList>
    </citation>
    <scope>NUCLEOTIDE SEQUENCE [LARGE SCALE GENOMIC DNA]</scope>
    <source>
        <strain evidence="28 29">DSM 24830</strain>
    </source>
</reference>
<dbReference type="PANTHER" id="PTHR32282">
    <property type="entry name" value="BINDING PROTEIN TRANSPEPTIDASE, PUTATIVE-RELATED"/>
    <property type="match status" value="1"/>
</dbReference>
<dbReference type="GO" id="GO:0008955">
    <property type="term" value="F:peptidoglycan glycosyltransferase activity"/>
    <property type="evidence" value="ECO:0007669"/>
    <property type="project" value="UniProtKB-UniRule"/>
</dbReference>
<dbReference type="InterPro" id="IPR001460">
    <property type="entry name" value="PCN-bd_Tpept"/>
</dbReference>
<dbReference type="GO" id="GO:0030288">
    <property type="term" value="C:outer membrane-bounded periplasmic space"/>
    <property type="evidence" value="ECO:0007669"/>
    <property type="project" value="TreeGrafter"/>
</dbReference>
<dbReference type="GO" id="GO:0046677">
    <property type="term" value="P:response to antibiotic"/>
    <property type="evidence" value="ECO:0007669"/>
    <property type="project" value="UniProtKB-UniRule"/>
</dbReference>
<dbReference type="InterPro" id="IPR011813">
    <property type="entry name" value="PBP_1b"/>
</dbReference>
<dbReference type="Gene3D" id="3.40.710.10">
    <property type="entry name" value="DD-peptidase/beta-lactamase superfamily"/>
    <property type="match status" value="1"/>
</dbReference>
<sequence length="902" mass="100037">MSDNKDKPFDTLNLSEVSDIVTDSADDAVDVENTVDVDNSTEHDDLEPLALAEEDADLTEQAVPPRKRTVFGIILGVFKGLWRVSRIAILIGIVIGSLLTAAYVLQQDELVRSQFEGKRWALPARVFARPLEIYEGQSLKPENLQKELQLLGYSYVTHLVGTGQFTKDKKGLFSIQTRGFKFAQDQEISRRISIQIKKDKIVKLSNTESNEPLTLMRLEPVLIGNFYPQHNEDRVLVKLDDVTPLLAKGLVAVEDKKFYDHFGVNPKSIVRAVLANAEAGRRVQGASTLTQQLVKNFFLTSEKSYKRKAQEAIMAMLLEVHYDKDEILEAYLNEIYLGQNGKRAIHGFGLASQFYFNKPISELSTEQVALLIGLAKGPSVYNPRSHPKRAMERRNLVLDVMAREGVLEEEKVAVLKKKPLGVNTFAPPSVSPFPSYLELVRKQLQRDYNEKDLNSEGLLIFTSMDPIVQITAEKVLKKRIEQLEKSKRMEKDKLNGAMVVSSAQGSEVLAVVGGRDARFAGYNRALSASRQIGSLIKPVVYLSAIESGEYTLASPVDAGPVTVRLSKTKTWKPKNYSGKDLGIVPFEEGLVKSLNTPTVRIGITLGLEQVIRTLHNLGLNHEVTENPSLLLGALQLTPMEVQQIYQTLAAGGSYTPLKAIRSVMNSYGETLKSYPLKVRQVAKEESVYLLTYAMNKVTKEGTARYLSHALPAWKNSAGKTGTTNKNVDSWYAGFTGQHVVSVWVGRDDNKPTGFTGAAGALRVWADFMKEIPTKPFKPVRPKGIKFMKVDTVTGLIFNPSCGKSHTVPFFAGTEPNEISECVPEIQYEISSESTNNSAGAPVWQGNNSANRAPNNQNRQNRNQTDQMNLSGNGLAKKKAIQWSDKQKQQAPVDDGPIWSGQL</sequence>
<dbReference type="SUPFAM" id="SSF53955">
    <property type="entry name" value="Lysozyme-like"/>
    <property type="match status" value="1"/>
</dbReference>
<keyword evidence="11" id="KW-0808">Transferase</keyword>
<dbReference type="GO" id="GO:0008360">
    <property type="term" value="P:regulation of cell shape"/>
    <property type="evidence" value="ECO:0007669"/>
    <property type="project" value="UniProtKB-KW"/>
</dbReference>
<dbReference type="GO" id="GO:0009274">
    <property type="term" value="C:peptidoglycan-based cell wall"/>
    <property type="evidence" value="ECO:0007669"/>
    <property type="project" value="UniProtKB-UniRule"/>
</dbReference>
<comment type="similarity">
    <text evidence="4">In the C-terminal section; belongs to the transpeptidase family.</text>
</comment>
<evidence type="ECO:0000256" key="2">
    <source>
        <dbReference type="ARBA" id="ARBA00004236"/>
    </source>
</evidence>
<dbReference type="AlphaFoldDB" id="A0A4R1F260"/>
<dbReference type="InterPro" id="IPR028166">
    <property type="entry name" value="UB2H"/>
</dbReference>
<evidence type="ECO:0000256" key="6">
    <source>
        <dbReference type="ARBA" id="ARBA00018637"/>
    </source>
</evidence>
<keyword evidence="24" id="KW-0812">Transmembrane</keyword>
<evidence type="ECO:0000256" key="5">
    <source>
        <dbReference type="ARBA" id="ARBA00007739"/>
    </source>
</evidence>
<keyword evidence="13" id="KW-0133">Cell shape</keyword>
<feature type="active site" description="Acyl-ester intermediate; for transpeptidase activity" evidence="22">
    <location>
        <position position="534"/>
    </location>
</feature>
<evidence type="ECO:0000256" key="16">
    <source>
        <dbReference type="ARBA" id="ARBA00023251"/>
    </source>
</evidence>
<name>A0A4R1F260_9GAMM</name>
<evidence type="ECO:0000256" key="11">
    <source>
        <dbReference type="ARBA" id="ARBA00022679"/>
    </source>
</evidence>
<comment type="function">
    <text evidence="1">Cell wall formation. Synthesis of cross-linked peptidoglycan from the lipid intermediates. The enzyme has a penicillin-insensitive transglycosylase N-terminal domain (formation of linear glycan strands) and a penicillin-sensitive transpeptidase C-terminal domain (cross-linking of the peptide subunits).</text>
</comment>
<dbReference type="UniPathway" id="UPA00219"/>